<evidence type="ECO:0008006" key="2">
    <source>
        <dbReference type="Google" id="ProtNLM"/>
    </source>
</evidence>
<organism evidence="1">
    <name type="scientific">bioreactor metagenome</name>
    <dbReference type="NCBI Taxonomy" id="1076179"/>
    <lineage>
        <taxon>unclassified sequences</taxon>
        <taxon>metagenomes</taxon>
        <taxon>ecological metagenomes</taxon>
    </lineage>
</organism>
<accession>A0A645FKB9</accession>
<comment type="caution">
    <text evidence="1">The sequence shown here is derived from an EMBL/GenBank/DDBJ whole genome shotgun (WGS) entry which is preliminary data.</text>
</comment>
<name>A0A645FKB9_9ZZZZ</name>
<gene>
    <name evidence="1" type="ORF">SDC9_161737</name>
</gene>
<dbReference type="EMBL" id="VSSQ01061041">
    <property type="protein sequence ID" value="MPN14410.1"/>
    <property type="molecule type" value="Genomic_DNA"/>
</dbReference>
<evidence type="ECO:0000313" key="1">
    <source>
        <dbReference type="EMBL" id="MPN14410.1"/>
    </source>
</evidence>
<reference evidence="1" key="1">
    <citation type="submission" date="2019-08" db="EMBL/GenBank/DDBJ databases">
        <authorList>
            <person name="Kucharzyk K."/>
            <person name="Murdoch R.W."/>
            <person name="Higgins S."/>
            <person name="Loffler F."/>
        </authorList>
    </citation>
    <scope>NUCLEOTIDE SEQUENCE</scope>
</reference>
<sequence length="77" mass="8924">MSCRVLKRGMEEFIINSIVTLAQTHGYSKISAEYIPTAKNLMVKDIYPEMGFTIIGENKYTMDVKDYQLHKTFITKE</sequence>
<proteinExistence type="predicted"/>
<dbReference type="AlphaFoldDB" id="A0A645FKB9"/>
<protein>
    <recommendedName>
        <fullName evidence="2">N-acetyltransferase domain-containing protein</fullName>
    </recommendedName>
</protein>